<keyword evidence="2" id="KW-0472">Membrane</keyword>
<evidence type="ECO:0000313" key="3">
    <source>
        <dbReference type="EMBL" id="MFB4194117.1"/>
    </source>
</evidence>
<keyword evidence="2" id="KW-1133">Transmembrane helix</keyword>
<name>A0ABV4ZIZ6_9ACTN</name>
<evidence type="ECO:0000313" key="4">
    <source>
        <dbReference type="Proteomes" id="UP001577267"/>
    </source>
</evidence>
<sequence>MTAPTPLAWLVAEEFTGWSRTGTCSMCQTENVPVVWAGSVVAYGRSRPVRACATCLSRLAQFVRGETPGPYGPTRYTNGDSQLSSAAPARPKTTDRAFHTITLLGITAMAASLLHTWWTIR</sequence>
<proteinExistence type="predicted"/>
<evidence type="ECO:0000256" key="1">
    <source>
        <dbReference type="SAM" id="MobiDB-lite"/>
    </source>
</evidence>
<feature type="region of interest" description="Disordered" evidence="1">
    <location>
        <begin position="70"/>
        <end position="91"/>
    </location>
</feature>
<protein>
    <submittedName>
        <fullName evidence="3">Uncharacterized protein</fullName>
    </submittedName>
</protein>
<gene>
    <name evidence="3" type="ORF">ACE11A_07090</name>
</gene>
<reference evidence="3 4" key="1">
    <citation type="submission" date="2024-09" db="EMBL/GenBank/DDBJ databases">
        <title>Draft genome sequence of multifaceted antimicrobials producing Streptomyces sp. strain FH1.</title>
        <authorList>
            <person name="Hassan F."/>
            <person name="Ali H."/>
            <person name="Hassan N."/>
            <person name="Nawaz A."/>
        </authorList>
    </citation>
    <scope>NUCLEOTIDE SEQUENCE [LARGE SCALE GENOMIC DNA]</scope>
    <source>
        <strain evidence="3 4">FH1</strain>
    </source>
</reference>
<keyword evidence="4" id="KW-1185">Reference proteome</keyword>
<dbReference type="RefSeq" id="WP_375062153.1">
    <property type="nucleotide sequence ID" value="NZ_JBHGBT010000005.1"/>
</dbReference>
<comment type="caution">
    <text evidence="3">The sequence shown here is derived from an EMBL/GenBank/DDBJ whole genome shotgun (WGS) entry which is preliminary data.</text>
</comment>
<dbReference type="EMBL" id="JBHGBT010000005">
    <property type="protein sequence ID" value="MFB4194117.1"/>
    <property type="molecule type" value="Genomic_DNA"/>
</dbReference>
<dbReference type="Proteomes" id="UP001577267">
    <property type="component" value="Unassembled WGS sequence"/>
</dbReference>
<feature type="transmembrane region" description="Helical" evidence="2">
    <location>
        <begin position="97"/>
        <end position="118"/>
    </location>
</feature>
<accession>A0ABV4ZIZ6</accession>
<evidence type="ECO:0000256" key="2">
    <source>
        <dbReference type="SAM" id="Phobius"/>
    </source>
</evidence>
<organism evidence="3 4">
    <name type="scientific">Streptomyces carpaticus</name>
    <dbReference type="NCBI Taxonomy" id="285558"/>
    <lineage>
        <taxon>Bacteria</taxon>
        <taxon>Bacillati</taxon>
        <taxon>Actinomycetota</taxon>
        <taxon>Actinomycetes</taxon>
        <taxon>Kitasatosporales</taxon>
        <taxon>Streptomycetaceae</taxon>
        <taxon>Streptomyces</taxon>
    </lineage>
</organism>
<feature type="compositionally biased region" description="Polar residues" evidence="1">
    <location>
        <begin position="75"/>
        <end position="85"/>
    </location>
</feature>
<keyword evidence="2" id="KW-0812">Transmembrane</keyword>